<gene>
    <name evidence="1" type="ORF">EDD36DRAFT_418876</name>
</gene>
<dbReference type="AlphaFoldDB" id="A0AAN6ID68"/>
<proteinExistence type="predicted"/>
<protein>
    <submittedName>
        <fullName evidence="1">Uncharacterized protein</fullName>
    </submittedName>
</protein>
<comment type="caution">
    <text evidence="1">The sequence shown here is derived from an EMBL/GenBank/DDBJ whole genome shotgun (WGS) entry which is preliminary data.</text>
</comment>
<organism evidence="1 2">
    <name type="scientific">Exophiala viscosa</name>
    <dbReference type="NCBI Taxonomy" id="2486360"/>
    <lineage>
        <taxon>Eukaryota</taxon>
        <taxon>Fungi</taxon>
        <taxon>Dikarya</taxon>
        <taxon>Ascomycota</taxon>
        <taxon>Pezizomycotina</taxon>
        <taxon>Eurotiomycetes</taxon>
        <taxon>Chaetothyriomycetidae</taxon>
        <taxon>Chaetothyriales</taxon>
        <taxon>Herpotrichiellaceae</taxon>
        <taxon>Exophiala</taxon>
    </lineage>
</organism>
<keyword evidence="2" id="KW-1185">Reference proteome</keyword>
<accession>A0AAN6ID68</accession>
<evidence type="ECO:0000313" key="2">
    <source>
        <dbReference type="Proteomes" id="UP001203852"/>
    </source>
</evidence>
<reference evidence="1" key="1">
    <citation type="journal article" date="2022" name="bioRxiv">
        <title>Deciphering the potential niche of two novel black yeast fungi from a biological soil crust based on their genomes, phenotypes, and melanin regulation.</title>
        <authorList>
            <consortium name="DOE Joint Genome Institute"/>
            <person name="Carr E.C."/>
            <person name="Barton Q."/>
            <person name="Grambo S."/>
            <person name="Sullivan M."/>
            <person name="Renfro C.M."/>
            <person name="Kuo A."/>
            <person name="Pangilinan J."/>
            <person name="Lipzen A."/>
            <person name="Keymanesh K."/>
            <person name="Savage E."/>
            <person name="Barry K."/>
            <person name="Grigoriev I.V."/>
            <person name="Riekhof W.R."/>
            <person name="Harris S.S."/>
        </authorList>
    </citation>
    <scope>NUCLEOTIDE SEQUENCE</scope>
    <source>
        <strain evidence="1">JF 03-4F</strain>
    </source>
</reference>
<dbReference type="Proteomes" id="UP001203852">
    <property type="component" value="Unassembled WGS sequence"/>
</dbReference>
<sequence>MDLLDIGKGGREEHDFSPYFVQYVFGGSWDLELALRLPLYPHEVDLDDQTLHLTSILGDVDILERIGNEKFERQRHAYLASALELEPVEISATKAAFKALIMLIETSAAAEFFSLRCTGMIFGLRTDPDGTTVLKGVIKVEKLRERPLVWTEHYSGQLKGVQLHRVMGSAQNPPKHRTVLRFDQSDSGISAALVLFGLPQHLPTRVECMKRLGVHIVVPRERTPAQ</sequence>
<dbReference type="EMBL" id="MU404354">
    <property type="protein sequence ID" value="KAI1612715.1"/>
    <property type="molecule type" value="Genomic_DNA"/>
</dbReference>
<evidence type="ECO:0000313" key="1">
    <source>
        <dbReference type="EMBL" id="KAI1612715.1"/>
    </source>
</evidence>
<name>A0AAN6ID68_9EURO</name>